<evidence type="ECO:0000313" key="7">
    <source>
        <dbReference type="Proteomes" id="UP000494111"/>
    </source>
</evidence>
<proteinExistence type="inferred from homology"/>
<dbReference type="PANTHER" id="PTHR22939:SF129">
    <property type="entry name" value="SERINE PROTEASE HTRA2, MITOCHONDRIAL"/>
    <property type="match status" value="1"/>
</dbReference>
<dbReference type="InterPro" id="IPR009003">
    <property type="entry name" value="Peptidase_S1_PA"/>
</dbReference>
<evidence type="ECO:0000256" key="2">
    <source>
        <dbReference type="ARBA" id="ARBA00022670"/>
    </source>
</evidence>
<dbReference type="PROSITE" id="PS51257">
    <property type="entry name" value="PROKAR_LIPOPROTEIN"/>
    <property type="match status" value="1"/>
</dbReference>
<protein>
    <submittedName>
        <fullName evidence="6">Periplasmic serine endoprotease DegP</fullName>
        <ecNumber evidence="6">3.4.21.107</ecNumber>
    </submittedName>
</protein>
<dbReference type="SUPFAM" id="SSF50494">
    <property type="entry name" value="Trypsin-like serine proteases"/>
    <property type="match status" value="1"/>
</dbReference>
<evidence type="ECO:0000259" key="5">
    <source>
        <dbReference type="PROSITE" id="PS50106"/>
    </source>
</evidence>
<organism evidence="6 7">
    <name type="scientific">Achromobacter deleyi</name>
    <dbReference type="NCBI Taxonomy" id="1353891"/>
    <lineage>
        <taxon>Bacteria</taxon>
        <taxon>Pseudomonadati</taxon>
        <taxon>Pseudomonadota</taxon>
        <taxon>Betaproteobacteria</taxon>
        <taxon>Burkholderiales</taxon>
        <taxon>Alcaligenaceae</taxon>
        <taxon>Achromobacter</taxon>
    </lineage>
</organism>
<gene>
    <name evidence="6" type="primary">degP_1</name>
    <name evidence="6" type="ORF">LMG3458_02540</name>
</gene>
<dbReference type="AlphaFoldDB" id="A0A6S7B5G0"/>
<evidence type="ECO:0000256" key="1">
    <source>
        <dbReference type="ARBA" id="ARBA00010541"/>
    </source>
</evidence>
<dbReference type="Pfam" id="PF13365">
    <property type="entry name" value="Trypsin_2"/>
    <property type="match status" value="1"/>
</dbReference>
<dbReference type="PRINTS" id="PR00834">
    <property type="entry name" value="PROTEASES2C"/>
</dbReference>
<reference evidence="6 7" key="1">
    <citation type="submission" date="2020-04" db="EMBL/GenBank/DDBJ databases">
        <authorList>
            <person name="De Canck E."/>
        </authorList>
    </citation>
    <scope>NUCLEOTIDE SEQUENCE [LARGE SCALE GENOMIC DNA]</scope>
    <source>
        <strain evidence="6 7">LMG 3458</strain>
    </source>
</reference>
<dbReference type="GO" id="GO:0006515">
    <property type="term" value="P:protein quality control for misfolded or incompletely synthesized proteins"/>
    <property type="evidence" value="ECO:0007669"/>
    <property type="project" value="TreeGrafter"/>
</dbReference>
<comment type="similarity">
    <text evidence="1">Belongs to the peptidase S1C family.</text>
</comment>
<dbReference type="Gene3D" id="2.40.10.120">
    <property type="match status" value="1"/>
</dbReference>
<keyword evidence="4" id="KW-0720">Serine protease</keyword>
<dbReference type="InterPro" id="IPR001478">
    <property type="entry name" value="PDZ"/>
</dbReference>
<dbReference type="GO" id="GO:0042597">
    <property type="term" value="C:periplasmic space"/>
    <property type="evidence" value="ECO:0007669"/>
    <property type="project" value="TreeGrafter"/>
</dbReference>
<dbReference type="Gene3D" id="2.30.42.10">
    <property type="match status" value="2"/>
</dbReference>
<dbReference type="PANTHER" id="PTHR22939">
    <property type="entry name" value="SERINE PROTEASE FAMILY S1C HTRA-RELATED"/>
    <property type="match status" value="1"/>
</dbReference>
<evidence type="ECO:0000313" key="6">
    <source>
        <dbReference type="EMBL" id="CAB3698860.1"/>
    </source>
</evidence>
<dbReference type="Pfam" id="PF13180">
    <property type="entry name" value="PDZ_2"/>
    <property type="match status" value="2"/>
</dbReference>
<evidence type="ECO:0000256" key="3">
    <source>
        <dbReference type="ARBA" id="ARBA00022801"/>
    </source>
</evidence>
<dbReference type="InterPro" id="IPR001940">
    <property type="entry name" value="Peptidase_S1C"/>
</dbReference>
<dbReference type="EC" id="3.4.21.107" evidence="6"/>
<evidence type="ECO:0000256" key="4">
    <source>
        <dbReference type="ARBA" id="ARBA00022825"/>
    </source>
</evidence>
<dbReference type="InterPro" id="IPR036034">
    <property type="entry name" value="PDZ_sf"/>
</dbReference>
<dbReference type="PROSITE" id="PS50106">
    <property type="entry name" value="PDZ"/>
    <property type="match status" value="1"/>
</dbReference>
<dbReference type="SMART" id="SM00228">
    <property type="entry name" value="PDZ"/>
    <property type="match status" value="2"/>
</dbReference>
<dbReference type="GO" id="GO:0004252">
    <property type="term" value="F:serine-type endopeptidase activity"/>
    <property type="evidence" value="ECO:0007669"/>
    <property type="project" value="InterPro"/>
</dbReference>
<dbReference type="SUPFAM" id="SSF50156">
    <property type="entry name" value="PDZ domain-like"/>
    <property type="match status" value="2"/>
</dbReference>
<keyword evidence="3 6" id="KW-0378">Hydrolase</keyword>
<dbReference type="EMBL" id="CADIJO010000007">
    <property type="protein sequence ID" value="CAB3698860.1"/>
    <property type="molecule type" value="Genomic_DNA"/>
</dbReference>
<keyword evidence="2 6" id="KW-0645">Protease</keyword>
<feature type="domain" description="PDZ" evidence="5">
    <location>
        <begin position="289"/>
        <end position="366"/>
    </location>
</feature>
<dbReference type="Proteomes" id="UP000494111">
    <property type="component" value="Unassembled WGS sequence"/>
</dbReference>
<accession>A0A6S7B5G0</accession>
<sequence length="477" mass="48980">MGDSARGDTGALIPTQALPAGSMTLLSSACGITRQAVRACRHLALAAALAATLPAWAALPMAVDGQPLPSLAPMLERVTPAVVNISAQGDSRQAAGLGQAAGAGRQSIGSGVIVDATQGNILTNHHVVRGATSIRVSLQDGRSFTATVVGSDPDTDLAVLRIPPDKLQALTLSDSSDLRVGDFVVAIGDPYGLGQSASSGIVSALERSSLRAAGYQNFIQTDASINPGNSGGALVNLNGELVGINTMIYTPSGGNVGIGFAIPSNLAGEVMRQLLQHGQVQRGGLGLDTVDVTPRNARQLGLAPGTTGVAVARVADGSPAQQAGVQARDQILAVDGKSIGTSAQLRNAEGLLPVGKQVRLTLLRAGQRTEAVLRIEPEKNERLHGGSLDARLNGVEFTEIGREQRLKGNDGVAVSATYPDRGPVAARMQRGDVIIGVNQRPVSRLADLRGLLAGAAPGQPLLLTLVRGQAMYTLQIN</sequence>
<name>A0A6S7B5G0_9BURK</name>